<dbReference type="Pfam" id="PF06201">
    <property type="entry name" value="PITH"/>
    <property type="match status" value="1"/>
</dbReference>
<dbReference type="OrthoDB" id="2121326at2759"/>
<evidence type="ECO:0000259" key="2">
    <source>
        <dbReference type="PROSITE" id="PS51352"/>
    </source>
</evidence>
<keyword evidence="5" id="KW-1185">Reference proteome</keyword>
<dbReference type="STRING" id="2018661.A0A2A2KLF0"/>
<feature type="domain" description="Thioredoxin" evidence="2">
    <location>
        <begin position="1"/>
        <end position="111"/>
    </location>
</feature>
<name>A0A2A2KLF0_9BILA</name>
<organism evidence="4 5">
    <name type="scientific">Diploscapter pachys</name>
    <dbReference type="NCBI Taxonomy" id="2018661"/>
    <lineage>
        <taxon>Eukaryota</taxon>
        <taxon>Metazoa</taxon>
        <taxon>Ecdysozoa</taxon>
        <taxon>Nematoda</taxon>
        <taxon>Chromadorea</taxon>
        <taxon>Rhabditida</taxon>
        <taxon>Rhabditina</taxon>
        <taxon>Rhabditomorpha</taxon>
        <taxon>Rhabditoidea</taxon>
        <taxon>Rhabditidae</taxon>
        <taxon>Diploscapter</taxon>
    </lineage>
</organism>
<dbReference type="InterPro" id="IPR008979">
    <property type="entry name" value="Galactose-bd-like_sf"/>
</dbReference>
<proteinExistence type="predicted"/>
<evidence type="ECO:0000313" key="4">
    <source>
        <dbReference type="EMBL" id="PAV74765.1"/>
    </source>
</evidence>
<dbReference type="Pfam" id="PF00085">
    <property type="entry name" value="Thioredoxin"/>
    <property type="match status" value="1"/>
</dbReference>
<dbReference type="Pfam" id="PF08700">
    <property type="entry name" value="VPS51_Exo84_N"/>
    <property type="match status" value="1"/>
</dbReference>
<sequence length="813" mass="90166">MPVHHCEDDDDFNAQLAKAGQTPVVVDWFAEWCGPCKMIAPQYEAFSNKYSQLVFLKVDVDKCEGAAASNGVQAMPTFMIFVGGKKVSGDDNMLRGANAEKLEALIKKFADQAPAGEVPGQIDLLALIDKNQIECLNNSDETNIRGFLEGSEHKLVSDCDEQLIIAFPFTQPVKVHSVGIKGNGKHTPKSVYVFQNLPKTLDFDGASGLEPTQILEFGEKAQSGDGEIQQVKYVKFQNVRSLQLFIKDNQGGDDVTDLRSLKIYGTPLSGVNMSEFKRRQSRMDVDRLMKDLTVEQLDNIQSNLQTEMESKKEALREMVGRRYRDIIEASSEVRRVRDLAQQLSASLASARSTPATGEIRHASRDSLASIWRFIAVHRLLPLVGDSRGDALTDAYALLLSEQIHKELVTEHLPNSLQYAVSSMTGRVLRTRVAVRADLRRELGELSTSDWLANQLAAIAILDTSVDLDQLLDLYLEARKSHIGKLIDESSSLLHIVGELKATLQAIEQLFAQGEMIRVLQAIASIGWRPALIDSLISVEASAFDKVMNAEMEKVNRLQRERKIGKLLTQRINDKCSEWIEGVCALVHPSVMSICDFYSKTDDIIEFLHALSEVLREDWPRICSNSTIYQRLFQNVIIDKFKTLISRDLQSLESDLMQSLESKISLAPPPLFEKRSGAKFDALLGVGISENMQKAIIAFYGGVQSVQESVAKYEKVGMESNLEAIRSAMSQNIEEILTRLSEWPSNSKESSSELSSDPTSLSLSRARLSLALLHCDAGKTCTALGRDGERIGRVNKKLHAAVETALGALTIFGD</sequence>
<reference evidence="4 5" key="1">
    <citation type="journal article" date="2017" name="Curr. Biol.">
        <title>Genome architecture and evolution of a unichromosomal asexual nematode.</title>
        <authorList>
            <person name="Fradin H."/>
            <person name="Zegar C."/>
            <person name="Gutwein M."/>
            <person name="Lucas J."/>
            <person name="Kovtun M."/>
            <person name="Corcoran D."/>
            <person name="Baugh L.R."/>
            <person name="Kiontke K."/>
            <person name="Gunsalus K."/>
            <person name="Fitch D.H."/>
            <person name="Piano F."/>
        </authorList>
    </citation>
    <scope>NUCLEOTIDE SEQUENCE [LARGE SCALE GENOMIC DNA]</scope>
    <source>
        <strain evidence="4">PF1309</strain>
    </source>
</reference>
<dbReference type="AlphaFoldDB" id="A0A2A2KLF0"/>
<dbReference type="PROSITE" id="PS51352">
    <property type="entry name" value="THIOREDOXIN_2"/>
    <property type="match status" value="1"/>
</dbReference>
<dbReference type="InterPro" id="IPR010400">
    <property type="entry name" value="PITH_dom"/>
</dbReference>
<comment type="caution">
    <text evidence="4">The sequence shown here is derived from an EMBL/GenBank/DDBJ whole genome shotgun (WGS) entry which is preliminary data.</text>
</comment>
<keyword evidence="1" id="KW-1015">Disulfide bond</keyword>
<dbReference type="Gene3D" id="2.60.120.470">
    <property type="entry name" value="PITH domain"/>
    <property type="match status" value="1"/>
</dbReference>
<dbReference type="GO" id="GO:0005737">
    <property type="term" value="C:cytoplasm"/>
    <property type="evidence" value="ECO:0007669"/>
    <property type="project" value="UniProtKB-ARBA"/>
</dbReference>
<dbReference type="InterPro" id="IPR013766">
    <property type="entry name" value="Thioredoxin_domain"/>
</dbReference>
<dbReference type="PROSITE" id="PS51532">
    <property type="entry name" value="PITH"/>
    <property type="match status" value="1"/>
</dbReference>
<dbReference type="Gene3D" id="3.40.30.10">
    <property type="entry name" value="Glutaredoxin"/>
    <property type="match status" value="1"/>
</dbReference>
<dbReference type="SUPFAM" id="SSF52833">
    <property type="entry name" value="Thioredoxin-like"/>
    <property type="match status" value="1"/>
</dbReference>
<evidence type="ECO:0000259" key="3">
    <source>
        <dbReference type="PROSITE" id="PS51532"/>
    </source>
</evidence>
<dbReference type="Proteomes" id="UP000218231">
    <property type="component" value="Unassembled WGS sequence"/>
</dbReference>
<accession>A0A2A2KLF0</accession>
<dbReference type="InterPro" id="IPR036249">
    <property type="entry name" value="Thioredoxin-like_sf"/>
</dbReference>
<gene>
    <name evidence="4" type="ORF">WR25_06724</name>
</gene>
<dbReference type="CDD" id="cd02947">
    <property type="entry name" value="TRX_family"/>
    <property type="match status" value="1"/>
</dbReference>
<dbReference type="EMBL" id="LIAE01008281">
    <property type="protein sequence ID" value="PAV74765.1"/>
    <property type="molecule type" value="Genomic_DNA"/>
</dbReference>
<dbReference type="SUPFAM" id="SSF49785">
    <property type="entry name" value="Galactose-binding domain-like"/>
    <property type="match status" value="1"/>
</dbReference>
<dbReference type="PRINTS" id="PR00421">
    <property type="entry name" value="THIOREDOXIN"/>
</dbReference>
<dbReference type="InterPro" id="IPR037047">
    <property type="entry name" value="PITH_dom_sf"/>
</dbReference>
<evidence type="ECO:0000256" key="1">
    <source>
        <dbReference type="ARBA" id="ARBA00023157"/>
    </source>
</evidence>
<protein>
    <recommendedName>
        <fullName evidence="6">Thioredoxin domain-containing protein</fullName>
    </recommendedName>
</protein>
<dbReference type="PANTHER" id="PTHR46115">
    <property type="entry name" value="THIOREDOXIN-LIKE PROTEIN 1"/>
    <property type="match status" value="1"/>
</dbReference>
<evidence type="ECO:0000313" key="5">
    <source>
        <dbReference type="Proteomes" id="UP000218231"/>
    </source>
</evidence>
<evidence type="ECO:0008006" key="6">
    <source>
        <dbReference type="Google" id="ProtNLM"/>
    </source>
</evidence>
<feature type="domain" description="PITH" evidence="3">
    <location>
        <begin position="113"/>
        <end position="283"/>
    </location>
</feature>